<dbReference type="PIRSF" id="PIRSF019169">
    <property type="entry name" value="PilM"/>
    <property type="match status" value="1"/>
</dbReference>
<dbReference type="RefSeq" id="WP_236340166.1">
    <property type="nucleotide sequence ID" value="NZ_CAKMMF010000008.1"/>
</dbReference>
<name>A0ABM9C4T9_9BACL</name>
<dbReference type="Gene3D" id="3.30.420.40">
    <property type="match status" value="5"/>
</dbReference>
<dbReference type="Proteomes" id="UP000838686">
    <property type="component" value="Unassembled WGS sequence"/>
</dbReference>
<proteinExistence type="predicted"/>
<dbReference type="Pfam" id="PF11104">
    <property type="entry name" value="PilM_2"/>
    <property type="match status" value="2"/>
</dbReference>
<evidence type="ECO:0000313" key="2">
    <source>
        <dbReference type="Proteomes" id="UP000838686"/>
    </source>
</evidence>
<keyword evidence="2" id="KW-1185">Reference proteome</keyword>
<evidence type="ECO:0000313" key="1">
    <source>
        <dbReference type="EMBL" id="CAH1202525.1"/>
    </source>
</evidence>
<evidence type="ECO:0008006" key="3">
    <source>
        <dbReference type="Google" id="ProtNLM"/>
    </source>
</evidence>
<organism evidence="1 2">
    <name type="scientific">Paenibacillus plantiphilus</name>
    <dbReference type="NCBI Taxonomy" id="2905650"/>
    <lineage>
        <taxon>Bacteria</taxon>
        <taxon>Bacillati</taxon>
        <taxon>Bacillota</taxon>
        <taxon>Bacilli</taxon>
        <taxon>Bacillales</taxon>
        <taxon>Paenibacillaceae</taxon>
        <taxon>Paenibacillus</taxon>
    </lineage>
</organism>
<dbReference type="PANTHER" id="PTHR32432">
    <property type="entry name" value="CELL DIVISION PROTEIN FTSA-RELATED"/>
    <property type="match status" value="1"/>
</dbReference>
<reference evidence="1" key="1">
    <citation type="submission" date="2022-01" db="EMBL/GenBank/DDBJ databases">
        <authorList>
            <person name="Criscuolo A."/>
        </authorList>
    </citation>
    <scope>NUCLEOTIDE SEQUENCE</scope>
    <source>
        <strain evidence="1">CIP111893</strain>
    </source>
</reference>
<dbReference type="InterPro" id="IPR050696">
    <property type="entry name" value="FtsA/MreB"/>
</dbReference>
<sequence length="376" mass="42991">MIQQLFEKTGLRQRLQRSYLGIEITDYCIKLVEIEPQQAGLPAIKRCILEPLANDAVTNGIIADSASVVRSLKQLLSDHKVKSRNVHFALPTHLVLIRFLKFPDISQQDLRKMIQFEIEHNLQLPFEHPCHDFVKLNGKYQQAKPSDMLRKEISVKDLFSRKKGQRPMVLPSGSLDSSESDEQNMCDVLLAAAPSERVQEYAEVLEAAGLQLLSFEVKPLALYRLMTQVYLANKDQTILVADIGRNNVDLLIIHQGELKISRNISLRFLTTASKGLFSKEREMLNEICLELADEIDRLIKFYMYTLDHRDHEMSNVYLCGDIDQLEEIKDYLNEQMQQEVFLLPNPAIIETMYPDLDSDFPAFAAPLGMAIRGKEA</sequence>
<dbReference type="InterPro" id="IPR043129">
    <property type="entry name" value="ATPase_NBD"/>
</dbReference>
<dbReference type="CDD" id="cd24049">
    <property type="entry name" value="ASKHA_NBD_PilM"/>
    <property type="match status" value="1"/>
</dbReference>
<gene>
    <name evidence="1" type="ORF">PAECIP111893_01821</name>
</gene>
<accession>A0ABM9C4T9</accession>
<dbReference type="EMBL" id="CAKMMF010000008">
    <property type="protein sequence ID" value="CAH1202525.1"/>
    <property type="molecule type" value="Genomic_DNA"/>
</dbReference>
<dbReference type="Gene3D" id="3.30.1490.300">
    <property type="match status" value="2"/>
</dbReference>
<dbReference type="PANTHER" id="PTHR32432:SF3">
    <property type="entry name" value="ETHANOLAMINE UTILIZATION PROTEIN EUTJ"/>
    <property type="match status" value="1"/>
</dbReference>
<protein>
    <recommendedName>
        <fullName evidence="3">Pilus assembly protein PilM</fullName>
    </recommendedName>
</protein>
<comment type="caution">
    <text evidence="1">The sequence shown here is derived from an EMBL/GenBank/DDBJ whole genome shotgun (WGS) entry which is preliminary data.</text>
</comment>
<dbReference type="InterPro" id="IPR005883">
    <property type="entry name" value="PilM"/>
</dbReference>
<dbReference type="SUPFAM" id="SSF53067">
    <property type="entry name" value="Actin-like ATPase domain"/>
    <property type="match status" value="2"/>
</dbReference>